<reference evidence="2" key="2">
    <citation type="submission" date="2021-04" db="EMBL/GenBank/DDBJ databases">
        <authorList>
            <person name="Gilroy R."/>
        </authorList>
    </citation>
    <scope>NUCLEOTIDE SEQUENCE</scope>
    <source>
        <strain evidence="2">ChiGjej1B1-98</strain>
    </source>
</reference>
<reference evidence="2" key="1">
    <citation type="journal article" date="2021" name="PeerJ">
        <title>Extensive microbial diversity within the chicken gut microbiome revealed by metagenomics and culture.</title>
        <authorList>
            <person name="Gilroy R."/>
            <person name="Ravi A."/>
            <person name="Getino M."/>
            <person name="Pursley I."/>
            <person name="Horton D.L."/>
            <person name="Alikhan N.F."/>
            <person name="Baker D."/>
            <person name="Gharbi K."/>
            <person name="Hall N."/>
            <person name="Watson M."/>
            <person name="Adriaenssens E.M."/>
            <person name="Foster-Nyarko E."/>
            <person name="Jarju S."/>
            <person name="Secka A."/>
            <person name="Antonio M."/>
            <person name="Oren A."/>
            <person name="Chaudhuri R.R."/>
            <person name="La Ragione R."/>
            <person name="Hildebrand F."/>
            <person name="Pallen M.J."/>
        </authorList>
    </citation>
    <scope>NUCLEOTIDE SEQUENCE</scope>
    <source>
        <strain evidence="2">ChiGjej1B1-98</strain>
    </source>
</reference>
<dbReference type="EMBL" id="DXDC01000168">
    <property type="protein sequence ID" value="HIY65773.1"/>
    <property type="molecule type" value="Genomic_DNA"/>
</dbReference>
<dbReference type="Proteomes" id="UP000824005">
    <property type="component" value="Unassembled WGS sequence"/>
</dbReference>
<name>A0A9D1YUY4_9MICO</name>
<evidence type="ECO:0000256" key="1">
    <source>
        <dbReference type="SAM" id="MobiDB-lite"/>
    </source>
</evidence>
<sequence>MNMDADEKSAAAASSTPDRRSRYEGMPRNADAQVGEASGLQSMASLLGEGADGVSCSVDGNCD</sequence>
<dbReference type="AlphaFoldDB" id="A0A9D1YUY4"/>
<proteinExistence type="predicted"/>
<accession>A0A9D1YUY4</accession>
<comment type="caution">
    <text evidence="2">The sequence shown here is derived from an EMBL/GenBank/DDBJ whole genome shotgun (WGS) entry which is preliminary data.</text>
</comment>
<evidence type="ECO:0000313" key="3">
    <source>
        <dbReference type="Proteomes" id="UP000824005"/>
    </source>
</evidence>
<gene>
    <name evidence="2" type="ORF">H9830_05790</name>
</gene>
<protein>
    <submittedName>
        <fullName evidence="2">Uncharacterized protein</fullName>
    </submittedName>
</protein>
<organism evidence="2 3">
    <name type="scientific">Candidatus Agrococcus pullicola</name>
    <dbReference type="NCBI Taxonomy" id="2838429"/>
    <lineage>
        <taxon>Bacteria</taxon>
        <taxon>Bacillati</taxon>
        <taxon>Actinomycetota</taxon>
        <taxon>Actinomycetes</taxon>
        <taxon>Micrococcales</taxon>
        <taxon>Microbacteriaceae</taxon>
        <taxon>Agrococcus</taxon>
    </lineage>
</organism>
<feature type="region of interest" description="Disordered" evidence="1">
    <location>
        <begin position="1"/>
        <end position="43"/>
    </location>
</feature>
<evidence type="ECO:0000313" key="2">
    <source>
        <dbReference type="EMBL" id="HIY65773.1"/>
    </source>
</evidence>